<feature type="transmembrane region" description="Helical" evidence="1">
    <location>
        <begin position="20"/>
        <end position="43"/>
    </location>
</feature>
<dbReference type="EMBL" id="SOFG01000019">
    <property type="protein sequence ID" value="TFB84777.1"/>
    <property type="molecule type" value="Genomic_DNA"/>
</dbReference>
<dbReference type="Pfam" id="PF08570">
    <property type="entry name" value="DUF1761"/>
    <property type="match status" value="1"/>
</dbReference>
<gene>
    <name evidence="2" type="ORF">E3O44_14635</name>
</gene>
<evidence type="ECO:0000256" key="1">
    <source>
        <dbReference type="SAM" id="Phobius"/>
    </source>
</evidence>
<keyword evidence="1" id="KW-1133">Transmembrane helix</keyword>
<dbReference type="InterPro" id="IPR013879">
    <property type="entry name" value="DUF1761"/>
</dbReference>
<keyword evidence="1" id="KW-0472">Membrane</keyword>
<keyword evidence="3" id="KW-1185">Reference proteome</keyword>
<evidence type="ECO:0000313" key="2">
    <source>
        <dbReference type="EMBL" id="TFB84777.1"/>
    </source>
</evidence>
<name>A0ABY2I9Q5_9MICO</name>
<keyword evidence="1" id="KW-0812">Transmembrane</keyword>
<reference evidence="2 3" key="1">
    <citation type="submission" date="2019-03" db="EMBL/GenBank/DDBJ databases">
        <title>Genomics of glacier-inhabiting Cryobacterium strains.</title>
        <authorList>
            <person name="Liu Q."/>
            <person name="Xin Y.-H."/>
        </authorList>
    </citation>
    <scope>NUCLEOTIDE SEQUENCE [LARGE SCALE GENOMIC DNA]</scope>
    <source>
        <strain evidence="2 3">MDB2-B</strain>
    </source>
</reference>
<feature type="transmembrane region" description="Helical" evidence="1">
    <location>
        <begin position="64"/>
        <end position="90"/>
    </location>
</feature>
<feature type="transmembrane region" description="Helical" evidence="1">
    <location>
        <begin position="96"/>
        <end position="118"/>
    </location>
</feature>
<accession>A0ABY2I9Q5</accession>
<evidence type="ECO:0000313" key="3">
    <source>
        <dbReference type="Proteomes" id="UP000297608"/>
    </source>
</evidence>
<proteinExistence type="predicted"/>
<dbReference type="Proteomes" id="UP000297608">
    <property type="component" value="Unassembled WGS sequence"/>
</dbReference>
<sequence length="153" mass="15852">MLRTGRPIGTIVDLTHLNWLAILAATVAAFIAGGIWFGPKTFFPVWWKLMGKDPAAVPGAGSNMAVVFGSTAVAAFVEAVSVAVVISFVAPATPGFGPLQGALTGFLLGIGLAAASSLSHRLFAGVGFRVWLIEVSSDVLNLTIMGLIIGSWR</sequence>
<feature type="transmembrane region" description="Helical" evidence="1">
    <location>
        <begin position="130"/>
        <end position="152"/>
    </location>
</feature>
<comment type="caution">
    <text evidence="2">The sequence shown here is derived from an EMBL/GenBank/DDBJ whole genome shotgun (WGS) entry which is preliminary data.</text>
</comment>
<organism evidence="2 3">
    <name type="scientific">Cryobacterium algoricola</name>
    <dbReference type="NCBI Taxonomy" id="1259183"/>
    <lineage>
        <taxon>Bacteria</taxon>
        <taxon>Bacillati</taxon>
        <taxon>Actinomycetota</taxon>
        <taxon>Actinomycetes</taxon>
        <taxon>Micrococcales</taxon>
        <taxon>Microbacteriaceae</taxon>
        <taxon>Cryobacterium</taxon>
    </lineage>
</organism>
<protein>
    <submittedName>
        <fullName evidence="2">DUF1761 domain-containing protein</fullName>
    </submittedName>
</protein>